<dbReference type="Proteomes" id="UP000228531">
    <property type="component" value="Unassembled WGS sequence"/>
</dbReference>
<proteinExistence type="predicted"/>
<reference evidence="1 2" key="1">
    <citation type="submission" date="2017-11" db="EMBL/GenBank/DDBJ databases">
        <title>Genomic Encyclopedia of Archaeal and Bacterial Type Strains, Phase II (KMG-II): From Individual Species to Whole Genera.</title>
        <authorList>
            <person name="Goeker M."/>
        </authorList>
    </citation>
    <scope>NUCLEOTIDE SEQUENCE [LARGE SCALE GENOMIC DNA]</scope>
    <source>
        <strain evidence="1 2">DSM 29128</strain>
    </source>
</reference>
<evidence type="ECO:0000313" key="1">
    <source>
        <dbReference type="EMBL" id="PJI84355.1"/>
    </source>
</evidence>
<accession>A0A2M8W0B1</accession>
<dbReference type="EMBL" id="PGTY01000005">
    <property type="protein sequence ID" value="PJI84355.1"/>
    <property type="molecule type" value="Genomic_DNA"/>
</dbReference>
<sequence>MDEKNEYQNLNNIPVLSEKTGKEVLRYAGVGTLFLSNTDHRKAPAISDMADAYLSVFSRAVTRFRKANGRELPIVGDNWRHDFENAIPEDDYTLSFNLDLFAEGVIPPFRLDVFAPYDLDNPNLKSKYGRCRFHMPLTWLKSNRSDFVAHLQQWCSHLKPEQGSFGIGLVSTPGMERQRTVEAWPSLARFSGLDHATNIDWSARKPHAGLRAVNWLTVLDDVWVETLGGRDAIAGALHPEGRVHDYRGGIIVQACTHPQMGDINMHGVPEAYVAVDKLIAPHRYVDYPDKPMHLFKVPPPLDPHVTTLGWLRRFEEAT</sequence>
<dbReference type="OrthoDB" id="7854655at2"/>
<dbReference type="Pfam" id="PF11876">
    <property type="entry name" value="TsiV"/>
    <property type="match status" value="1"/>
</dbReference>
<protein>
    <submittedName>
        <fullName evidence="1">Uncharacterized protein DUF3396</fullName>
    </submittedName>
</protein>
<gene>
    <name evidence="1" type="ORF">BC777_3897</name>
</gene>
<comment type="caution">
    <text evidence="1">The sequence shown here is derived from an EMBL/GenBank/DDBJ whole genome shotgun (WGS) entry which is preliminary data.</text>
</comment>
<dbReference type="RefSeq" id="WP_100369828.1">
    <property type="nucleotide sequence ID" value="NZ_PGTY01000005.1"/>
</dbReference>
<name>A0A2M8W0B1_9RHOB</name>
<organism evidence="1 2">
    <name type="scientific">Yoonia maricola</name>
    <dbReference type="NCBI Taxonomy" id="420999"/>
    <lineage>
        <taxon>Bacteria</taxon>
        <taxon>Pseudomonadati</taxon>
        <taxon>Pseudomonadota</taxon>
        <taxon>Alphaproteobacteria</taxon>
        <taxon>Rhodobacterales</taxon>
        <taxon>Paracoccaceae</taxon>
        <taxon>Yoonia</taxon>
    </lineage>
</organism>
<dbReference type="InterPro" id="IPR021815">
    <property type="entry name" value="TsiV"/>
</dbReference>
<dbReference type="AlphaFoldDB" id="A0A2M8W0B1"/>
<keyword evidence="2" id="KW-1185">Reference proteome</keyword>
<evidence type="ECO:0000313" key="2">
    <source>
        <dbReference type="Proteomes" id="UP000228531"/>
    </source>
</evidence>